<accession>A0A0F9TY36</accession>
<evidence type="ECO:0000256" key="1">
    <source>
        <dbReference type="SAM" id="MobiDB-lite"/>
    </source>
</evidence>
<feature type="region of interest" description="Disordered" evidence="1">
    <location>
        <begin position="214"/>
        <end position="237"/>
    </location>
</feature>
<sequence>MIMENLNLTDQERTAFYQKITKNRTMDYFFVFDNVPLHFIYRDKVIPGELTDLEKRNKTLTENLWLDAYNTYIVGNAAYPFLYRGRVLQMALQTYLMGIEYFIPAAEDSNRVYITAEEVQANFDAWMERTGWTILENSRKAAPQASWRSFLGNPDRTVRIGSIIPVGNQILTEIIVTWSKDGILKDTTFGVVLIYDVDGTVLMDRSYIDLDNWPSSRGRRGQSTPGTESRSQKEGVTDRLYDYQKTRQLPVILSDLERRNLSIIEDKWLKAYNTDLDTKVFHPERFRMQLPPQRCSYNLDISKKIESSIKEEAPDRKMRLAMTYAKGNQVVVESIISWTENGAFRETPFISFLLLDKDGLIIRDRRHFTLQNWPGAEKMKEQLGL</sequence>
<comment type="caution">
    <text evidence="2">The sequence shown here is derived from an EMBL/GenBank/DDBJ whole genome shotgun (WGS) entry which is preliminary data.</text>
</comment>
<evidence type="ECO:0000313" key="2">
    <source>
        <dbReference type="EMBL" id="KKN54051.1"/>
    </source>
</evidence>
<protein>
    <submittedName>
        <fullName evidence="2">Uncharacterized protein</fullName>
    </submittedName>
</protein>
<dbReference type="AlphaFoldDB" id="A0A0F9TY36"/>
<proteinExistence type="predicted"/>
<reference evidence="2" key="1">
    <citation type="journal article" date="2015" name="Nature">
        <title>Complex archaea that bridge the gap between prokaryotes and eukaryotes.</title>
        <authorList>
            <person name="Spang A."/>
            <person name="Saw J.H."/>
            <person name="Jorgensen S.L."/>
            <person name="Zaremba-Niedzwiedzka K."/>
            <person name="Martijn J."/>
            <person name="Lind A.E."/>
            <person name="van Eijk R."/>
            <person name="Schleper C."/>
            <person name="Guy L."/>
            <person name="Ettema T.J."/>
        </authorList>
    </citation>
    <scope>NUCLEOTIDE SEQUENCE</scope>
</reference>
<organism evidence="2">
    <name type="scientific">marine sediment metagenome</name>
    <dbReference type="NCBI Taxonomy" id="412755"/>
    <lineage>
        <taxon>unclassified sequences</taxon>
        <taxon>metagenomes</taxon>
        <taxon>ecological metagenomes</taxon>
    </lineage>
</organism>
<dbReference type="EMBL" id="LAZR01000945">
    <property type="protein sequence ID" value="KKN54051.1"/>
    <property type="molecule type" value="Genomic_DNA"/>
</dbReference>
<name>A0A0F9TY36_9ZZZZ</name>
<gene>
    <name evidence="2" type="ORF">LCGC14_0596300</name>
</gene>